<keyword evidence="2" id="KW-1185">Reference proteome</keyword>
<dbReference type="EnsemblMetazoa" id="ACUA010728-RA">
    <property type="protein sequence ID" value="ACUA010728-PA"/>
    <property type="gene ID" value="ACUA010728"/>
</dbReference>
<accession>A0A182M6K1</accession>
<evidence type="ECO:0000313" key="2">
    <source>
        <dbReference type="Proteomes" id="UP000075883"/>
    </source>
</evidence>
<dbReference type="VEuPathDB" id="VectorBase:ACUA010728"/>
<name>A0A182M6K1_9DIPT</name>
<reference evidence="2" key="1">
    <citation type="submission" date="2013-09" db="EMBL/GenBank/DDBJ databases">
        <title>The Genome Sequence of Anopheles culicifacies species A.</title>
        <authorList>
            <consortium name="The Broad Institute Genomics Platform"/>
            <person name="Neafsey D.E."/>
            <person name="Besansky N."/>
            <person name="Howell P."/>
            <person name="Walton C."/>
            <person name="Young S.K."/>
            <person name="Zeng Q."/>
            <person name="Gargeya S."/>
            <person name="Fitzgerald M."/>
            <person name="Haas B."/>
            <person name="Abouelleil A."/>
            <person name="Allen A.W."/>
            <person name="Alvarado L."/>
            <person name="Arachchi H.M."/>
            <person name="Berlin A.M."/>
            <person name="Chapman S.B."/>
            <person name="Gainer-Dewar J."/>
            <person name="Goldberg J."/>
            <person name="Griggs A."/>
            <person name="Gujja S."/>
            <person name="Hansen M."/>
            <person name="Howarth C."/>
            <person name="Imamovic A."/>
            <person name="Ireland A."/>
            <person name="Larimer J."/>
            <person name="McCowan C."/>
            <person name="Murphy C."/>
            <person name="Pearson M."/>
            <person name="Poon T.W."/>
            <person name="Priest M."/>
            <person name="Roberts A."/>
            <person name="Saif S."/>
            <person name="Shea T."/>
            <person name="Sisk P."/>
            <person name="Sykes S."/>
            <person name="Wortman J."/>
            <person name="Nusbaum C."/>
            <person name="Birren B."/>
        </authorList>
    </citation>
    <scope>NUCLEOTIDE SEQUENCE [LARGE SCALE GENOMIC DNA]</scope>
    <source>
        <strain evidence="2">A-37</strain>
    </source>
</reference>
<evidence type="ECO:0000313" key="1">
    <source>
        <dbReference type="EnsemblMetazoa" id="ACUA010728-PA"/>
    </source>
</evidence>
<dbReference type="AlphaFoldDB" id="A0A182M6K1"/>
<dbReference type="EMBL" id="AXCM01003616">
    <property type="status" value="NOT_ANNOTATED_CDS"/>
    <property type="molecule type" value="Genomic_DNA"/>
</dbReference>
<protein>
    <submittedName>
        <fullName evidence="1">Uncharacterized protein</fullName>
    </submittedName>
</protein>
<sequence>MCICYENIYTDGGAQYFVLTFRSVVRVVLKFIIKGQSNQSTNDCHKSVTSPTSISNATNASGGGSTNVTTAATTVSSTATCTTTTTNTTTTTTTTATTTSTCCSNSTSTTTNISSTSATVLK</sequence>
<dbReference type="Proteomes" id="UP000075883">
    <property type="component" value="Unassembled WGS sequence"/>
</dbReference>
<reference evidence="1" key="2">
    <citation type="submission" date="2020-05" db="UniProtKB">
        <authorList>
            <consortium name="EnsemblMetazoa"/>
        </authorList>
    </citation>
    <scope>IDENTIFICATION</scope>
    <source>
        <strain evidence="1">A-37</strain>
    </source>
</reference>
<proteinExistence type="predicted"/>
<organism evidence="1 2">
    <name type="scientific">Anopheles culicifacies</name>
    <dbReference type="NCBI Taxonomy" id="139723"/>
    <lineage>
        <taxon>Eukaryota</taxon>
        <taxon>Metazoa</taxon>
        <taxon>Ecdysozoa</taxon>
        <taxon>Arthropoda</taxon>
        <taxon>Hexapoda</taxon>
        <taxon>Insecta</taxon>
        <taxon>Pterygota</taxon>
        <taxon>Neoptera</taxon>
        <taxon>Endopterygota</taxon>
        <taxon>Diptera</taxon>
        <taxon>Nematocera</taxon>
        <taxon>Culicoidea</taxon>
        <taxon>Culicidae</taxon>
        <taxon>Anophelinae</taxon>
        <taxon>Anopheles</taxon>
        <taxon>culicifacies species complex</taxon>
    </lineage>
</organism>